<evidence type="ECO:0000256" key="10">
    <source>
        <dbReference type="ARBA" id="ARBA00022679"/>
    </source>
</evidence>
<evidence type="ECO:0000256" key="16">
    <source>
        <dbReference type="ARBA" id="ARBA00023209"/>
    </source>
</evidence>
<feature type="transmembrane region" description="Helical" evidence="19">
    <location>
        <begin position="112"/>
        <end position="130"/>
    </location>
</feature>
<evidence type="ECO:0000256" key="13">
    <source>
        <dbReference type="ARBA" id="ARBA00022989"/>
    </source>
</evidence>
<dbReference type="AlphaFoldDB" id="A0A6N9NJJ9"/>
<keyword evidence="12 18" id="KW-0548">Nucleotidyltransferase</keyword>
<evidence type="ECO:0000256" key="5">
    <source>
        <dbReference type="ARBA" id="ARBA00010185"/>
    </source>
</evidence>
<comment type="pathway">
    <text evidence="3 18">Phospholipid metabolism; CDP-diacylglycerol biosynthesis; CDP-diacylglycerol from sn-glycerol 3-phosphate: step 3/3.</text>
</comment>
<dbReference type="GO" id="GO:0016024">
    <property type="term" value="P:CDP-diacylglycerol biosynthetic process"/>
    <property type="evidence" value="ECO:0007669"/>
    <property type="project" value="UniProtKB-UniPathway"/>
</dbReference>
<comment type="catalytic activity">
    <reaction evidence="1 18">
        <text>a 1,2-diacyl-sn-glycero-3-phosphate + CTP + H(+) = a CDP-1,2-diacyl-sn-glycerol + diphosphate</text>
        <dbReference type="Rhea" id="RHEA:16229"/>
        <dbReference type="ChEBI" id="CHEBI:15378"/>
        <dbReference type="ChEBI" id="CHEBI:33019"/>
        <dbReference type="ChEBI" id="CHEBI:37563"/>
        <dbReference type="ChEBI" id="CHEBI:58332"/>
        <dbReference type="ChEBI" id="CHEBI:58608"/>
        <dbReference type="EC" id="2.7.7.41"/>
    </reaction>
</comment>
<evidence type="ECO:0000256" key="15">
    <source>
        <dbReference type="ARBA" id="ARBA00023136"/>
    </source>
</evidence>
<feature type="transmembrane region" description="Helical" evidence="19">
    <location>
        <begin position="142"/>
        <end position="164"/>
    </location>
</feature>
<comment type="similarity">
    <text evidence="5 18">Belongs to the CDS family.</text>
</comment>
<keyword evidence="17" id="KW-1208">Phospholipid metabolism</keyword>
<evidence type="ECO:0000256" key="18">
    <source>
        <dbReference type="RuleBase" id="RU003938"/>
    </source>
</evidence>
<comment type="pathway">
    <text evidence="4">Lipid metabolism.</text>
</comment>
<evidence type="ECO:0000256" key="14">
    <source>
        <dbReference type="ARBA" id="ARBA00023098"/>
    </source>
</evidence>
<dbReference type="Proteomes" id="UP000470771">
    <property type="component" value="Unassembled WGS sequence"/>
</dbReference>
<keyword evidence="14" id="KW-0443">Lipid metabolism</keyword>
<evidence type="ECO:0000313" key="20">
    <source>
        <dbReference type="EMBL" id="NBG66029.1"/>
    </source>
</evidence>
<evidence type="ECO:0000256" key="2">
    <source>
        <dbReference type="ARBA" id="ARBA00004651"/>
    </source>
</evidence>
<dbReference type="PANTHER" id="PTHR46382">
    <property type="entry name" value="PHOSPHATIDATE CYTIDYLYLTRANSFERASE"/>
    <property type="match status" value="1"/>
</dbReference>
<accession>A0A6N9NJJ9</accession>
<evidence type="ECO:0000256" key="19">
    <source>
        <dbReference type="SAM" id="Phobius"/>
    </source>
</evidence>
<dbReference type="PROSITE" id="PS01315">
    <property type="entry name" value="CDS"/>
    <property type="match status" value="1"/>
</dbReference>
<keyword evidence="16" id="KW-0594">Phospholipid biosynthesis</keyword>
<sequence>MNNFTQRALTGIIFVAVLLGAIVLSEYASAILFFFIILLGTREFYNFFKDGECSPQKNVGIISSLSYFTISVFINQSQLANTTLFLLVPIVFSIFIIELFRNKPNPISNISYTLLGIVYIAFPMTLLYELSFIENNQFGGAYNYQIVLGFFFLLWANDTGAYLVGRKLGRTKLFERISPKKTWEGSLGGAVLGIGVGYLNAQIFTDLSLFNWIIVALLVVVFGSLGDLVESLFKRSLNIKDSGKLLPGHGGLLDRFDGIFIAAPIVYTYLRFIFAF</sequence>
<dbReference type="GO" id="GO:0005886">
    <property type="term" value="C:plasma membrane"/>
    <property type="evidence" value="ECO:0007669"/>
    <property type="project" value="UniProtKB-SubCell"/>
</dbReference>
<gene>
    <name evidence="20" type="ORF">GQN54_07850</name>
</gene>
<evidence type="ECO:0000256" key="6">
    <source>
        <dbReference type="ARBA" id="ARBA00012487"/>
    </source>
</evidence>
<dbReference type="PANTHER" id="PTHR46382:SF1">
    <property type="entry name" value="PHOSPHATIDATE CYTIDYLYLTRANSFERASE"/>
    <property type="match status" value="1"/>
</dbReference>
<protein>
    <recommendedName>
        <fullName evidence="7 18">Phosphatidate cytidylyltransferase</fullName>
        <ecNumber evidence="6 18">2.7.7.41</ecNumber>
    </recommendedName>
</protein>
<name>A0A6N9NJJ9_9FLAO</name>
<evidence type="ECO:0000256" key="3">
    <source>
        <dbReference type="ARBA" id="ARBA00005119"/>
    </source>
</evidence>
<evidence type="ECO:0000256" key="1">
    <source>
        <dbReference type="ARBA" id="ARBA00001698"/>
    </source>
</evidence>
<dbReference type="RefSeq" id="WP_207554853.1">
    <property type="nucleotide sequence ID" value="NZ_WWNE01000006.1"/>
</dbReference>
<keyword evidence="13 19" id="KW-1133">Transmembrane helix</keyword>
<evidence type="ECO:0000256" key="4">
    <source>
        <dbReference type="ARBA" id="ARBA00005189"/>
    </source>
</evidence>
<dbReference type="InterPro" id="IPR000374">
    <property type="entry name" value="PC_trans"/>
</dbReference>
<feature type="transmembrane region" description="Helical" evidence="19">
    <location>
        <begin position="209"/>
        <end position="229"/>
    </location>
</feature>
<dbReference type="EMBL" id="WWNE01000006">
    <property type="protein sequence ID" value="NBG66029.1"/>
    <property type="molecule type" value="Genomic_DNA"/>
</dbReference>
<feature type="transmembrane region" description="Helical" evidence="19">
    <location>
        <begin position="82"/>
        <end position="100"/>
    </location>
</feature>
<keyword evidence="21" id="KW-1185">Reference proteome</keyword>
<keyword evidence="11 18" id="KW-0812">Transmembrane</keyword>
<evidence type="ECO:0000256" key="12">
    <source>
        <dbReference type="ARBA" id="ARBA00022695"/>
    </source>
</evidence>
<feature type="transmembrane region" description="Helical" evidence="19">
    <location>
        <begin position="12"/>
        <end position="39"/>
    </location>
</feature>
<keyword evidence="8" id="KW-1003">Cell membrane</keyword>
<keyword evidence="9" id="KW-0444">Lipid biosynthesis</keyword>
<evidence type="ECO:0000256" key="17">
    <source>
        <dbReference type="ARBA" id="ARBA00023264"/>
    </source>
</evidence>
<dbReference type="Pfam" id="PF01148">
    <property type="entry name" value="CTP_transf_1"/>
    <property type="match status" value="1"/>
</dbReference>
<reference evidence="20 21" key="1">
    <citation type="submission" date="2019-12" db="EMBL/GenBank/DDBJ databases">
        <authorList>
            <person name="Zhao J."/>
        </authorList>
    </citation>
    <scope>NUCLEOTIDE SEQUENCE [LARGE SCALE GENOMIC DNA]</scope>
    <source>
        <strain evidence="20 21">S-15</strain>
    </source>
</reference>
<comment type="caution">
    <text evidence="20">The sequence shown here is derived from an EMBL/GenBank/DDBJ whole genome shotgun (WGS) entry which is preliminary data.</text>
</comment>
<keyword evidence="15 19" id="KW-0472">Membrane</keyword>
<evidence type="ECO:0000256" key="8">
    <source>
        <dbReference type="ARBA" id="ARBA00022475"/>
    </source>
</evidence>
<organism evidence="20 21">
    <name type="scientific">Acidiluteibacter ferrifornacis</name>
    <dbReference type="NCBI Taxonomy" id="2692424"/>
    <lineage>
        <taxon>Bacteria</taxon>
        <taxon>Pseudomonadati</taxon>
        <taxon>Bacteroidota</taxon>
        <taxon>Flavobacteriia</taxon>
        <taxon>Flavobacteriales</taxon>
        <taxon>Cryomorphaceae</taxon>
        <taxon>Acidiluteibacter</taxon>
    </lineage>
</organism>
<evidence type="ECO:0000256" key="11">
    <source>
        <dbReference type="ARBA" id="ARBA00022692"/>
    </source>
</evidence>
<dbReference type="EC" id="2.7.7.41" evidence="6 18"/>
<comment type="subcellular location">
    <subcellularLocation>
        <location evidence="2">Cell membrane</location>
        <topology evidence="2">Multi-pass membrane protein</topology>
    </subcellularLocation>
</comment>
<keyword evidence="10 18" id="KW-0808">Transferase</keyword>
<dbReference type="UniPathway" id="UPA00557">
    <property type="reaction ID" value="UER00614"/>
</dbReference>
<evidence type="ECO:0000256" key="9">
    <source>
        <dbReference type="ARBA" id="ARBA00022516"/>
    </source>
</evidence>
<proteinExistence type="inferred from homology"/>
<dbReference type="GO" id="GO:0004605">
    <property type="term" value="F:phosphatidate cytidylyltransferase activity"/>
    <property type="evidence" value="ECO:0007669"/>
    <property type="project" value="UniProtKB-EC"/>
</dbReference>
<evidence type="ECO:0000313" key="21">
    <source>
        <dbReference type="Proteomes" id="UP000470771"/>
    </source>
</evidence>
<evidence type="ECO:0000256" key="7">
    <source>
        <dbReference type="ARBA" id="ARBA00019373"/>
    </source>
</evidence>